<dbReference type="InterPro" id="IPR043502">
    <property type="entry name" value="DNA/RNA_pol_sf"/>
</dbReference>
<organism evidence="3 4">
    <name type="scientific">Ancylostoma ceylanicum</name>
    <dbReference type="NCBI Taxonomy" id="53326"/>
    <lineage>
        <taxon>Eukaryota</taxon>
        <taxon>Metazoa</taxon>
        <taxon>Ecdysozoa</taxon>
        <taxon>Nematoda</taxon>
        <taxon>Chromadorea</taxon>
        <taxon>Rhabditida</taxon>
        <taxon>Rhabditina</taxon>
        <taxon>Rhabditomorpha</taxon>
        <taxon>Strongyloidea</taxon>
        <taxon>Ancylostomatidae</taxon>
        <taxon>Ancylostomatinae</taxon>
        <taxon>Ancylostoma</taxon>
    </lineage>
</organism>
<gene>
    <name evidence="3" type="primary">Acey_s0061.g3228</name>
    <name evidence="3" type="ORF">Y032_0061g3228</name>
</gene>
<evidence type="ECO:0000313" key="4">
    <source>
        <dbReference type="Proteomes" id="UP000024635"/>
    </source>
</evidence>
<feature type="chain" id="PRO_5001491810" description="Reverse transcriptase domain-containing protein" evidence="1">
    <location>
        <begin position="23"/>
        <end position="119"/>
    </location>
</feature>
<accession>A0A016U292</accession>
<feature type="signal peptide" evidence="1">
    <location>
        <begin position="1"/>
        <end position="22"/>
    </location>
</feature>
<reference evidence="4" key="1">
    <citation type="journal article" date="2015" name="Nat. Genet.">
        <title>The genome and transcriptome of the zoonotic hookworm Ancylostoma ceylanicum identify infection-specific gene families.</title>
        <authorList>
            <person name="Schwarz E.M."/>
            <person name="Hu Y."/>
            <person name="Antoshechkin I."/>
            <person name="Miller M.M."/>
            <person name="Sternberg P.W."/>
            <person name="Aroian R.V."/>
        </authorList>
    </citation>
    <scope>NUCLEOTIDE SEQUENCE</scope>
    <source>
        <strain evidence="4">HY135</strain>
    </source>
</reference>
<dbReference type="Pfam" id="PF00078">
    <property type="entry name" value="RVT_1"/>
    <property type="match status" value="1"/>
</dbReference>
<sequence length="119" mass="13145">MGAHQGSVLSPLLIVLVMDAITRDLQRAAPWTLLYADDVMLASEQKEDLDRQTQAWSGRLALFGLRLNVKKTEYMTTNLGEPSTIQVDGIVMVILIQCCFLSAVSPYLHLSPARTDARA</sequence>
<proteinExistence type="predicted"/>
<comment type="caution">
    <text evidence="3">The sequence shown here is derived from an EMBL/GenBank/DDBJ whole genome shotgun (WGS) entry which is preliminary data.</text>
</comment>
<dbReference type="SUPFAM" id="SSF56672">
    <property type="entry name" value="DNA/RNA polymerases"/>
    <property type="match status" value="1"/>
</dbReference>
<evidence type="ECO:0000256" key="1">
    <source>
        <dbReference type="SAM" id="SignalP"/>
    </source>
</evidence>
<feature type="domain" description="Reverse transcriptase" evidence="2">
    <location>
        <begin position="1"/>
        <end position="92"/>
    </location>
</feature>
<dbReference type="EMBL" id="JARK01001397">
    <property type="protein sequence ID" value="EYC09240.1"/>
    <property type="molecule type" value="Genomic_DNA"/>
</dbReference>
<evidence type="ECO:0000259" key="2">
    <source>
        <dbReference type="PROSITE" id="PS50878"/>
    </source>
</evidence>
<keyword evidence="4" id="KW-1185">Reference proteome</keyword>
<keyword evidence="1" id="KW-0732">Signal</keyword>
<name>A0A016U292_9BILA</name>
<evidence type="ECO:0000313" key="3">
    <source>
        <dbReference type="EMBL" id="EYC09240.1"/>
    </source>
</evidence>
<dbReference type="PANTHER" id="PTHR47027:SF28">
    <property type="entry name" value="ENDONUCLEASE-REVERSE TRANSCRIPTASE"/>
    <property type="match status" value="1"/>
</dbReference>
<dbReference type="AlphaFoldDB" id="A0A016U292"/>
<dbReference type="PROSITE" id="PS50878">
    <property type="entry name" value="RT_POL"/>
    <property type="match status" value="1"/>
</dbReference>
<protein>
    <recommendedName>
        <fullName evidence="2">Reverse transcriptase domain-containing protein</fullName>
    </recommendedName>
</protein>
<dbReference type="InterPro" id="IPR043128">
    <property type="entry name" value="Rev_trsase/Diguanyl_cyclase"/>
</dbReference>
<dbReference type="PANTHER" id="PTHR47027">
    <property type="entry name" value="REVERSE TRANSCRIPTASE DOMAIN-CONTAINING PROTEIN"/>
    <property type="match status" value="1"/>
</dbReference>
<dbReference type="Proteomes" id="UP000024635">
    <property type="component" value="Unassembled WGS sequence"/>
</dbReference>
<dbReference type="Gene3D" id="3.30.70.270">
    <property type="match status" value="1"/>
</dbReference>
<dbReference type="OrthoDB" id="418748at2759"/>
<dbReference type="InterPro" id="IPR000477">
    <property type="entry name" value="RT_dom"/>
</dbReference>